<protein>
    <submittedName>
        <fullName evidence="1">Ankyrin repeat protein</fullName>
    </submittedName>
</protein>
<evidence type="ECO:0000313" key="1">
    <source>
        <dbReference type="EMBL" id="QBK93403.1"/>
    </source>
</evidence>
<sequence>MSLSIESNPKDFIINGSTMSIEPENWLENSTFRLMYEGDKGSKSFSLEHKNINIETVQLIKDVITKNVVIDRVDPDTVDWKNLKFAVDYLGLGISVDYIHPLFLTQKDRIEWFNSCETRQTYICKYDPDAEEKLIELKYSDIKREKSPYDVTGNSDYPSYENFPTSEYEHKKRALTKEIIDELKVVPELFVAGGAALALFLDNCGNDENCSIIHYGDVDIFAYGPNALAHIIEGVKICEKWARKDESCINIMHPHISVRTQYAITINVFDGRDEATVAIQFILLKSRSPNEILSRFDLDCCTIGFFIDEPDRFYGFCRTVNALNTMVNIVDPTRRSPSYVSRLIKYAHRCFGIAIPGLNIDNLTFNPKILGEMMNRKIIEETCREKFPWGAKITGLNHLLLTFLMGRVAYEERESGDYSHVDSTQIFTLAKHKKEKLADIDFVVGDVLNEDSEKFRYKLPDDAEWTYYESLHPKIKLIDNDHQSRMIGSVHQVTESFYGQYYGIEDIEL</sequence>
<proteinExistence type="predicted"/>
<organism evidence="1">
    <name type="scientific">Pithovirus LCPAC404</name>
    <dbReference type="NCBI Taxonomy" id="2506597"/>
    <lineage>
        <taxon>Viruses</taxon>
        <taxon>Pithoviruses</taxon>
    </lineage>
</organism>
<gene>
    <name evidence="1" type="ORF">LCPAC404_01070</name>
</gene>
<name>A0A481ZBU0_9VIRU</name>
<dbReference type="EMBL" id="MK500595">
    <property type="protein sequence ID" value="QBK93403.1"/>
    <property type="molecule type" value="Genomic_DNA"/>
</dbReference>
<reference evidence="1" key="1">
    <citation type="journal article" date="2019" name="MBio">
        <title>Virus Genomes from Deep Sea Sediments Expand the Ocean Megavirome and Support Independent Origins of Viral Gigantism.</title>
        <authorList>
            <person name="Backstrom D."/>
            <person name="Yutin N."/>
            <person name="Jorgensen S.L."/>
            <person name="Dharamshi J."/>
            <person name="Homa F."/>
            <person name="Zaremba-Niedwiedzka K."/>
            <person name="Spang A."/>
            <person name="Wolf Y.I."/>
            <person name="Koonin E.V."/>
            <person name="Ettema T.J."/>
        </authorList>
    </citation>
    <scope>NUCLEOTIDE SEQUENCE</scope>
</reference>
<accession>A0A481ZBU0</accession>